<dbReference type="Bgee" id="ENSACAG00000000244">
    <property type="expression patterns" value="Expressed in testis and 3 other cell types or tissues"/>
</dbReference>
<dbReference type="Ensembl" id="ENSACAT00000037412.1">
    <property type="protein sequence ID" value="ENSACAP00000030457.1"/>
    <property type="gene ID" value="ENSACAG00000000244.4"/>
</dbReference>
<organism evidence="2 3">
    <name type="scientific">Anolis carolinensis</name>
    <name type="common">Green anole</name>
    <name type="synonym">American chameleon</name>
    <dbReference type="NCBI Taxonomy" id="28377"/>
    <lineage>
        <taxon>Eukaryota</taxon>
        <taxon>Metazoa</taxon>
        <taxon>Chordata</taxon>
        <taxon>Craniata</taxon>
        <taxon>Vertebrata</taxon>
        <taxon>Euteleostomi</taxon>
        <taxon>Lepidosauria</taxon>
        <taxon>Squamata</taxon>
        <taxon>Bifurcata</taxon>
        <taxon>Unidentata</taxon>
        <taxon>Episquamata</taxon>
        <taxon>Toxicofera</taxon>
        <taxon>Iguania</taxon>
        <taxon>Dactyloidae</taxon>
        <taxon>Anolis</taxon>
    </lineage>
</organism>
<gene>
    <name evidence="2" type="primary">CDH9</name>
</gene>
<dbReference type="AlphaFoldDB" id="A0A803T5G7"/>
<sequence length="130" mass="15483">MMRTCYCLSFLIWTCMFHETPASPSPKRTTMYLQTERIMGLPKDHGKALHRSKRGWMWNQFFLLEEYTGPDTQYVGKAFLAQIHMEFLLMRLGFIRFRTDEGKYFLTQCITQIKEFTFSVNGDDYEHGQL</sequence>
<reference evidence="2" key="2">
    <citation type="submission" date="2025-08" db="UniProtKB">
        <authorList>
            <consortium name="Ensembl"/>
        </authorList>
    </citation>
    <scope>IDENTIFICATION</scope>
</reference>
<keyword evidence="1" id="KW-0732">Signal</keyword>
<evidence type="ECO:0000256" key="1">
    <source>
        <dbReference type="SAM" id="SignalP"/>
    </source>
</evidence>
<evidence type="ECO:0000313" key="2">
    <source>
        <dbReference type="Ensembl" id="ENSACAP00000030457.1"/>
    </source>
</evidence>
<proteinExistence type="predicted"/>
<reference evidence="2" key="3">
    <citation type="submission" date="2025-09" db="UniProtKB">
        <authorList>
            <consortium name="Ensembl"/>
        </authorList>
    </citation>
    <scope>IDENTIFICATION</scope>
</reference>
<dbReference type="GeneTree" id="ENSGT00940000160496"/>
<keyword evidence="3" id="KW-1185">Reference proteome</keyword>
<feature type="chain" id="PRO_5032446286" evidence="1">
    <location>
        <begin position="23"/>
        <end position="130"/>
    </location>
</feature>
<feature type="signal peptide" evidence="1">
    <location>
        <begin position="1"/>
        <end position="22"/>
    </location>
</feature>
<name>A0A803T5G7_ANOCA</name>
<reference evidence="2" key="1">
    <citation type="submission" date="2009-12" db="EMBL/GenBank/DDBJ databases">
        <title>The Genome Sequence of Anolis carolinensis (Green Anole Lizard).</title>
        <authorList>
            <consortium name="The Genome Sequencing Platform"/>
            <person name="Di Palma F."/>
            <person name="Alfoldi J."/>
            <person name="Heiman D."/>
            <person name="Young S."/>
            <person name="Grabherr M."/>
            <person name="Johnson J."/>
            <person name="Lander E.S."/>
            <person name="Lindblad-Toh K."/>
        </authorList>
    </citation>
    <scope>NUCLEOTIDE SEQUENCE [LARGE SCALE GENOMIC DNA]</scope>
    <source>
        <strain evidence="2">JBL SC #1</strain>
    </source>
</reference>
<dbReference type="Proteomes" id="UP000001646">
    <property type="component" value="Unplaced"/>
</dbReference>
<accession>A0A803T5G7</accession>
<protein>
    <submittedName>
        <fullName evidence="2">Cadherin 9</fullName>
    </submittedName>
</protein>
<evidence type="ECO:0000313" key="3">
    <source>
        <dbReference type="Proteomes" id="UP000001646"/>
    </source>
</evidence>